<sequence>MVWLVYSYLLNCLYILVVVHLKKMKIRQISILIFTLSVAFSCRKYIQKETTDYKYFDRPKSDTISINKLKAITDEEYLQYGVRVAFVSENNDTIIPFGKYAYYGTDTLEFYANVIEHPNDSTYGRQIAIDRNQNVLFDIVMFDNGPEPFNNGLTRVLRNGKMGYANKFGQIVISCEYDYAKWFENGKAEVTYKAKEYFDLEEHKRVESDEWFEIDKKGKKLK</sequence>
<keyword evidence="3" id="KW-1185">Reference proteome</keyword>
<protein>
    <submittedName>
        <fullName evidence="2">WG repeat protein</fullName>
    </submittedName>
</protein>
<gene>
    <name evidence="2" type="ORF">LX97_02866</name>
</gene>
<accession>A0ABX5PVV4</accession>
<keyword evidence="1" id="KW-0472">Membrane</keyword>
<dbReference type="Proteomes" id="UP000248584">
    <property type="component" value="Unassembled WGS sequence"/>
</dbReference>
<evidence type="ECO:0000313" key="2">
    <source>
        <dbReference type="EMBL" id="PZX38285.1"/>
    </source>
</evidence>
<evidence type="ECO:0000313" key="3">
    <source>
        <dbReference type="Proteomes" id="UP000248584"/>
    </source>
</evidence>
<name>A0ABX5PVV4_9FLAO</name>
<dbReference type="InterPro" id="IPR032774">
    <property type="entry name" value="WG_beta_rep"/>
</dbReference>
<comment type="caution">
    <text evidence="2">The sequence shown here is derived from an EMBL/GenBank/DDBJ whole genome shotgun (WGS) entry which is preliminary data.</text>
</comment>
<keyword evidence="1" id="KW-1133">Transmembrane helix</keyword>
<keyword evidence="1" id="KW-0812">Transmembrane</keyword>
<proteinExistence type="predicted"/>
<feature type="transmembrane region" description="Helical" evidence="1">
    <location>
        <begin position="6"/>
        <end position="22"/>
    </location>
</feature>
<reference evidence="2 3" key="1">
    <citation type="submission" date="2018-06" db="EMBL/GenBank/DDBJ databases">
        <title>Genomic Encyclopedia of Archaeal and Bacterial Type Strains, Phase II (KMG-II): from individual species to whole genera.</title>
        <authorList>
            <person name="Goeker M."/>
        </authorList>
    </citation>
    <scope>NUCLEOTIDE SEQUENCE [LARGE SCALE GENOMIC DNA]</scope>
    <source>
        <strain evidence="2 3">DSM 17205</strain>
    </source>
</reference>
<dbReference type="Pfam" id="PF14903">
    <property type="entry name" value="WG_beta_rep"/>
    <property type="match status" value="1"/>
</dbReference>
<evidence type="ECO:0000256" key="1">
    <source>
        <dbReference type="SAM" id="Phobius"/>
    </source>
</evidence>
<organism evidence="2 3">
    <name type="scientific">Nonlabens dokdonensis</name>
    <dbReference type="NCBI Taxonomy" id="328515"/>
    <lineage>
        <taxon>Bacteria</taxon>
        <taxon>Pseudomonadati</taxon>
        <taxon>Bacteroidota</taxon>
        <taxon>Flavobacteriia</taxon>
        <taxon>Flavobacteriales</taxon>
        <taxon>Flavobacteriaceae</taxon>
        <taxon>Nonlabens</taxon>
    </lineage>
</organism>
<dbReference type="EMBL" id="QKZR01000005">
    <property type="protein sequence ID" value="PZX38285.1"/>
    <property type="molecule type" value="Genomic_DNA"/>
</dbReference>